<evidence type="ECO:0000259" key="1">
    <source>
        <dbReference type="Pfam" id="PF13358"/>
    </source>
</evidence>
<name>A0A6A5HHL0_CAERE</name>
<dbReference type="CTD" id="78774446"/>
<dbReference type="GeneID" id="78774446"/>
<evidence type="ECO:0000313" key="2">
    <source>
        <dbReference type="EMBL" id="KAF1767590.1"/>
    </source>
</evidence>
<sequence length="543" mass="62206">MLPPFIKIKFSNLGPLSCSKLWPKERLSMEQIRLVETSPSAFLMIDNGTDISTQTDFCSINTSTQTETDPLKSFYEIMTQMKTVDVKNPSGNSQARLIQMIKNILIQVNNFKSQLGAFARLTVFRNVNKLVAALLGVAESTVIRYNKKTVADVKEKRVETRKMRNAKALELLSDDEKRLISEHIEKCYIEDSNFSVHSLHSDLQNLYDYPYSPSTLYRQLKAMRFSYKIKTYNPFSTVREEIVEWRARYLQTMEELRAQGAYICYYDETWLYHGMTKTRGWNRTDTSPYLIANLGDLSKPRPGFTASSDKGQRAIVLAVTTESEILPGSIDVVIPNRPKAEVLVDYHQYMSSDLYTQYMEKVLPLIVKATPAGRQAVLVIDNASIHNTLVETLPTKSSNKSELLAFLEKYQVDTAAGATNKELWEEVQIVMEARGGRDALKRYLTDEYAATLGVLIVRLPPYHCQFSPIELVWNQLKSHLRTAGKTSDKLEVVAERAKTWLRNTNEAQMAWTYEHVLDIEEGIKLVMDEDDESWEWDDDESDM</sequence>
<dbReference type="PANTHER" id="PTHR33939">
    <property type="entry name" value="PROTEIN CBG22215"/>
    <property type="match status" value="1"/>
</dbReference>
<proteinExistence type="predicted"/>
<evidence type="ECO:0000313" key="3">
    <source>
        <dbReference type="Proteomes" id="UP000483820"/>
    </source>
</evidence>
<dbReference type="Proteomes" id="UP000483820">
    <property type="component" value="Chromosome II"/>
</dbReference>
<dbReference type="GO" id="GO:0003676">
    <property type="term" value="F:nucleic acid binding"/>
    <property type="evidence" value="ECO:0007669"/>
    <property type="project" value="InterPro"/>
</dbReference>
<accession>A0A6A5HHL0</accession>
<comment type="caution">
    <text evidence="2">The sequence shown here is derived from an EMBL/GenBank/DDBJ whole genome shotgun (WGS) entry which is preliminary data.</text>
</comment>
<feature type="domain" description="Tc1-like transposase DDE" evidence="1">
    <location>
        <begin position="339"/>
        <end position="488"/>
    </location>
</feature>
<protein>
    <recommendedName>
        <fullName evidence="1">Tc1-like transposase DDE domain-containing protein</fullName>
    </recommendedName>
</protein>
<dbReference type="EMBL" id="WUAV01000002">
    <property type="protein sequence ID" value="KAF1767590.1"/>
    <property type="molecule type" value="Genomic_DNA"/>
</dbReference>
<dbReference type="Pfam" id="PF13358">
    <property type="entry name" value="DDE_3"/>
    <property type="match status" value="1"/>
</dbReference>
<reference evidence="2 3" key="1">
    <citation type="submission" date="2019-12" db="EMBL/GenBank/DDBJ databases">
        <title>Chromosome-level assembly of the Caenorhabditis remanei genome.</title>
        <authorList>
            <person name="Teterina A.A."/>
            <person name="Willis J.H."/>
            <person name="Phillips P.C."/>
        </authorList>
    </citation>
    <scope>NUCLEOTIDE SEQUENCE [LARGE SCALE GENOMIC DNA]</scope>
    <source>
        <strain evidence="2 3">PX506</strain>
        <tissue evidence="2">Whole organism</tissue>
    </source>
</reference>
<dbReference type="AlphaFoldDB" id="A0A6A5HHL0"/>
<dbReference type="InterPro" id="IPR036397">
    <property type="entry name" value="RNaseH_sf"/>
</dbReference>
<dbReference type="KEGG" id="crq:GCK72_007549"/>
<dbReference type="RefSeq" id="XP_053590483.1">
    <property type="nucleotide sequence ID" value="XM_053726289.1"/>
</dbReference>
<dbReference type="InterPro" id="IPR038717">
    <property type="entry name" value="Tc1-like_DDE_dom"/>
</dbReference>
<dbReference type="Gene3D" id="3.30.420.10">
    <property type="entry name" value="Ribonuclease H-like superfamily/Ribonuclease H"/>
    <property type="match status" value="1"/>
</dbReference>
<gene>
    <name evidence="2" type="ORF">GCK72_007549</name>
</gene>
<dbReference type="PANTHER" id="PTHR33939:SF1">
    <property type="entry name" value="DUF4371 DOMAIN-CONTAINING PROTEIN"/>
    <property type="match status" value="1"/>
</dbReference>
<organism evidence="2 3">
    <name type="scientific">Caenorhabditis remanei</name>
    <name type="common">Caenorhabditis vulgaris</name>
    <dbReference type="NCBI Taxonomy" id="31234"/>
    <lineage>
        <taxon>Eukaryota</taxon>
        <taxon>Metazoa</taxon>
        <taxon>Ecdysozoa</taxon>
        <taxon>Nematoda</taxon>
        <taxon>Chromadorea</taxon>
        <taxon>Rhabditida</taxon>
        <taxon>Rhabditina</taxon>
        <taxon>Rhabditomorpha</taxon>
        <taxon>Rhabditoidea</taxon>
        <taxon>Rhabditidae</taxon>
        <taxon>Peloderinae</taxon>
        <taxon>Caenorhabditis</taxon>
    </lineage>
</organism>